<proteinExistence type="predicted"/>
<dbReference type="InterPro" id="IPR013022">
    <property type="entry name" value="Xyl_isomerase-like_TIM-brl"/>
</dbReference>
<evidence type="ECO:0000259" key="1">
    <source>
        <dbReference type="Pfam" id="PF01261"/>
    </source>
</evidence>
<evidence type="ECO:0000313" key="3">
    <source>
        <dbReference type="Proteomes" id="UP000230392"/>
    </source>
</evidence>
<dbReference type="InterPro" id="IPR050312">
    <property type="entry name" value="IolE/XylAMocC-like"/>
</dbReference>
<dbReference type="Pfam" id="PF01261">
    <property type="entry name" value="AP_endonuc_2"/>
    <property type="match status" value="1"/>
</dbReference>
<comment type="caution">
    <text evidence="2">The sequence shown here is derived from an EMBL/GenBank/DDBJ whole genome shotgun (WGS) entry which is preliminary data.</text>
</comment>
<protein>
    <recommendedName>
        <fullName evidence="1">Xylose isomerase-like TIM barrel domain-containing protein</fullName>
    </recommendedName>
</protein>
<dbReference type="AlphaFoldDB" id="A0A2G9YAY3"/>
<dbReference type="InterPro" id="IPR036237">
    <property type="entry name" value="Xyl_isomerase-like_sf"/>
</dbReference>
<evidence type="ECO:0000313" key="2">
    <source>
        <dbReference type="EMBL" id="PIP16342.1"/>
    </source>
</evidence>
<name>A0A2G9YAY3_9BACT</name>
<dbReference type="SUPFAM" id="SSF51658">
    <property type="entry name" value="Xylose isomerase-like"/>
    <property type="match status" value="1"/>
</dbReference>
<sequence>MKISFMTFSCPDWNLDTILKKGKEYGFDGVEPRVEVGHKHGIELGLSKTEIAEIRQKVQDSGMAISCLAISAAYSSPKEDEYRRNIENCKKHAVLAGSLGIGLIRVFGGLIPEPKEENREKYYDRIAKGLAECGRFSYEHGVTLCLETHDDFCRVKNAAEILKRAGIPGLSINWDFTHSILCGDEPKEVYPLVKGRVSHLHSRDCKYKGQGNPLPAKKLEYLREDIYKDWDYAMVGLGEGDMPVREVMSIMLADNFSGFFSLEKSDWKPEFSLPRDAANFHALLKTISGNSHKI</sequence>
<dbReference type="EMBL" id="PCRF01000137">
    <property type="protein sequence ID" value="PIP16342.1"/>
    <property type="molecule type" value="Genomic_DNA"/>
</dbReference>
<gene>
    <name evidence="2" type="ORF">COX46_02825</name>
</gene>
<organism evidence="2 3">
    <name type="scientific">bacterium (Candidatus Ratteibacteria) CG23_combo_of_CG06-09_8_20_14_all_48_7</name>
    <dbReference type="NCBI Taxonomy" id="2014292"/>
    <lineage>
        <taxon>Bacteria</taxon>
        <taxon>Candidatus Ratteibacteria</taxon>
    </lineage>
</organism>
<feature type="domain" description="Xylose isomerase-like TIM barrel" evidence="1">
    <location>
        <begin position="21"/>
        <end position="265"/>
    </location>
</feature>
<dbReference type="PANTHER" id="PTHR12110">
    <property type="entry name" value="HYDROXYPYRUVATE ISOMERASE"/>
    <property type="match status" value="1"/>
</dbReference>
<reference evidence="2 3" key="1">
    <citation type="submission" date="2017-09" db="EMBL/GenBank/DDBJ databases">
        <title>Depth-based differentiation of microbial function through sediment-hosted aquifers and enrichment of novel symbionts in the deep terrestrial subsurface.</title>
        <authorList>
            <person name="Probst A.J."/>
            <person name="Ladd B."/>
            <person name="Jarett J.K."/>
            <person name="Geller-Mcgrath D.E."/>
            <person name="Sieber C.M."/>
            <person name="Emerson J.B."/>
            <person name="Anantharaman K."/>
            <person name="Thomas B.C."/>
            <person name="Malmstrom R."/>
            <person name="Stieglmeier M."/>
            <person name="Klingl A."/>
            <person name="Woyke T."/>
            <person name="Ryan C.M."/>
            <person name="Banfield J.F."/>
        </authorList>
    </citation>
    <scope>NUCLEOTIDE SEQUENCE [LARGE SCALE GENOMIC DNA]</scope>
    <source>
        <strain evidence="2">CG23_combo_of_CG06-09_8_20_14_all_48_7</strain>
    </source>
</reference>
<accession>A0A2G9YAY3</accession>
<dbReference type="Gene3D" id="3.20.20.150">
    <property type="entry name" value="Divalent-metal-dependent TIM barrel enzymes"/>
    <property type="match status" value="1"/>
</dbReference>
<dbReference type="Proteomes" id="UP000230392">
    <property type="component" value="Unassembled WGS sequence"/>
</dbReference>